<dbReference type="Pfam" id="PF00249">
    <property type="entry name" value="Myb_DNA-binding"/>
    <property type="match status" value="1"/>
</dbReference>
<evidence type="ECO:0000313" key="10">
    <source>
        <dbReference type="Proteomes" id="UP001497522"/>
    </source>
</evidence>
<gene>
    <name evidence="9" type="ORF">CSSPJE1EN2_LOCUS14902</name>
</gene>
<keyword evidence="2" id="KW-0217">Developmental protein</keyword>
<dbReference type="InterPro" id="IPR044847">
    <property type="entry name" value="KAN_fam"/>
</dbReference>
<feature type="compositionally biased region" description="Low complexity" evidence="7">
    <location>
        <begin position="44"/>
        <end position="54"/>
    </location>
</feature>
<evidence type="ECO:0000256" key="7">
    <source>
        <dbReference type="SAM" id="MobiDB-lite"/>
    </source>
</evidence>
<dbReference type="InterPro" id="IPR009057">
    <property type="entry name" value="Homeodomain-like_sf"/>
</dbReference>
<feature type="region of interest" description="Disordered" evidence="7">
    <location>
        <begin position="30"/>
        <end position="69"/>
    </location>
</feature>
<feature type="non-terminal residue" evidence="9">
    <location>
        <position position="234"/>
    </location>
</feature>
<evidence type="ECO:0000256" key="4">
    <source>
        <dbReference type="ARBA" id="ARBA00023015"/>
    </source>
</evidence>
<keyword evidence="3" id="KW-0221">Differentiation</keyword>
<keyword evidence="5" id="KW-0804">Transcription</keyword>
<organism evidence="9 10">
    <name type="scientific">Sphagnum jensenii</name>
    <dbReference type="NCBI Taxonomy" id="128206"/>
    <lineage>
        <taxon>Eukaryota</taxon>
        <taxon>Viridiplantae</taxon>
        <taxon>Streptophyta</taxon>
        <taxon>Embryophyta</taxon>
        <taxon>Bryophyta</taxon>
        <taxon>Sphagnophytina</taxon>
        <taxon>Sphagnopsida</taxon>
        <taxon>Sphagnales</taxon>
        <taxon>Sphagnaceae</taxon>
        <taxon>Sphagnum</taxon>
    </lineage>
</organism>
<name>A0ABP1BAR1_9BRYO</name>
<dbReference type="SUPFAM" id="SSF46689">
    <property type="entry name" value="Homeodomain-like"/>
    <property type="match status" value="1"/>
</dbReference>
<dbReference type="Proteomes" id="UP001497522">
    <property type="component" value="Chromosome 2"/>
</dbReference>
<evidence type="ECO:0000313" key="9">
    <source>
        <dbReference type="EMBL" id="CAK9872305.1"/>
    </source>
</evidence>
<keyword evidence="4" id="KW-0805">Transcription regulation</keyword>
<dbReference type="PANTHER" id="PTHR31496:SF3">
    <property type="entry name" value="TRANSCRIPTION REPRESSOR KAN1"/>
    <property type="match status" value="1"/>
</dbReference>
<proteinExistence type="predicted"/>
<evidence type="ECO:0000256" key="1">
    <source>
        <dbReference type="ARBA" id="ARBA00004123"/>
    </source>
</evidence>
<protein>
    <recommendedName>
        <fullName evidence="8">Myb-like domain-containing protein</fullName>
    </recommendedName>
</protein>
<keyword evidence="6" id="KW-0539">Nucleus</keyword>
<evidence type="ECO:0000259" key="8">
    <source>
        <dbReference type="Pfam" id="PF00249"/>
    </source>
</evidence>
<feature type="compositionally biased region" description="Basic residues" evidence="7">
    <location>
        <begin position="34"/>
        <end position="43"/>
    </location>
</feature>
<comment type="subcellular location">
    <subcellularLocation>
        <location evidence="1">Nucleus</location>
    </subcellularLocation>
</comment>
<dbReference type="Gene3D" id="1.10.10.60">
    <property type="entry name" value="Homeodomain-like"/>
    <property type="match status" value="1"/>
</dbReference>
<evidence type="ECO:0000256" key="5">
    <source>
        <dbReference type="ARBA" id="ARBA00023163"/>
    </source>
</evidence>
<dbReference type="NCBIfam" id="TIGR01557">
    <property type="entry name" value="myb_SHAQKYF"/>
    <property type="match status" value="1"/>
</dbReference>
<keyword evidence="10" id="KW-1185">Reference proteome</keyword>
<reference evidence="9 10" key="1">
    <citation type="submission" date="2024-03" db="EMBL/GenBank/DDBJ databases">
        <authorList>
            <consortium name="ELIXIR-Norway"/>
            <consortium name="Elixir Norway"/>
        </authorList>
    </citation>
    <scope>NUCLEOTIDE SEQUENCE [LARGE SCALE GENOMIC DNA]</scope>
</reference>
<evidence type="ECO:0000256" key="2">
    <source>
        <dbReference type="ARBA" id="ARBA00022473"/>
    </source>
</evidence>
<sequence>DDDDHNNNNNTNIFQHQLYIDFNPFGSSSSSSSYHHHHHHHQLQHQQQLSSPPHDFLQDSKFPSKRSMRAPRMRWTTNLHQHFVHAVDLLGGHERATPKSVLELMNVKDLTLAHVKSHLQMYRTVKTTDKPLTLSGGANLTLAEQLKATHPSGQDNEIEGEWMASTTTGNNKLPRLQFSPFALSEFVSSHIIIPSNIIPKMPNLEFTLGRSGWNGAGPEHVATDAPQELLLLKC</sequence>
<evidence type="ECO:0000256" key="6">
    <source>
        <dbReference type="ARBA" id="ARBA00023242"/>
    </source>
</evidence>
<accession>A0ABP1BAR1</accession>
<feature type="domain" description="Myb-like" evidence="8">
    <location>
        <begin position="72"/>
        <end position="123"/>
    </location>
</feature>
<dbReference type="InterPro" id="IPR006447">
    <property type="entry name" value="Myb_dom_plants"/>
</dbReference>
<evidence type="ECO:0000256" key="3">
    <source>
        <dbReference type="ARBA" id="ARBA00022782"/>
    </source>
</evidence>
<dbReference type="PANTHER" id="PTHR31496">
    <property type="entry name" value="TRANSCRIPTION FACTOR KAN2-RELATED"/>
    <property type="match status" value="1"/>
</dbReference>
<dbReference type="InterPro" id="IPR001005">
    <property type="entry name" value="SANT/Myb"/>
</dbReference>
<dbReference type="EMBL" id="OZ023703">
    <property type="protein sequence ID" value="CAK9872305.1"/>
    <property type="molecule type" value="Genomic_DNA"/>
</dbReference>